<dbReference type="GO" id="GO:0004222">
    <property type="term" value="F:metalloendopeptidase activity"/>
    <property type="evidence" value="ECO:0007669"/>
    <property type="project" value="TreeGrafter"/>
</dbReference>
<protein>
    <submittedName>
        <fullName evidence="2">Uncharacterized protein</fullName>
    </submittedName>
</protein>
<dbReference type="OrthoDB" id="952271at2759"/>
<proteinExistence type="predicted"/>
<evidence type="ECO:0000256" key="1">
    <source>
        <dbReference type="ARBA" id="ARBA00022723"/>
    </source>
</evidence>
<keyword evidence="3" id="KW-1185">Reference proteome</keyword>
<dbReference type="InterPro" id="IPR011249">
    <property type="entry name" value="Metalloenz_LuxS/M16"/>
</dbReference>
<dbReference type="Gene3D" id="3.30.830.10">
    <property type="entry name" value="Metalloenzyme, LuxS/M16 peptidase-like"/>
    <property type="match status" value="1"/>
</dbReference>
<dbReference type="GO" id="GO:0051603">
    <property type="term" value="P:proteolysis involved in protein catabolic process"/>
    <property type="evidence" value="ECO:0007669"/>
    <property type="project" value="TreeGrafter"/>
</dbReference>
<dbReference type="GO" id="GO:0005829">
    <property type="term" value="C:cytosol"/>
    <property type="evidence" value="ECO:0007669"/>
    <property type="project" value="TreeGrafter"/>
</dbReference>
<dbReference type="InterPro" id="IPR050626">
    <property type="entry name" value="Peptidase_M16"/>
</dbReference>
<dbReference type="EMBL" id="SFCI01001409">
    <property type="protein sequence ID" value="TFY75845.1"/>
    <property type="molecule type" value="Genomic_DNA"/>
</dbReference>
<dbReference type="PANTHER" id="PTHR43690:SF18">
    <property type="entry name" value="INSULIN-DEGRADING ENZYME-RELATED"/>
    <property type="match status" value="1"/>
</dbReference>
<dbReference type="Proteomes" id="UP000298061">
    <property type="component" value="Unassembled WGS sequence"/>
</dbReference>
<dbReference type="AlphaFoldDB" id="A0A4Y9ZMI9"/>
<organism evidence="2 3">
    <name type="scientific">Hericium alpestre</name>
    <dbReference type="NCBI Taxonomy" id="135208"/>
    <lineage>
        <taxon>Eukaryota</taxon>
        <taxon>Fungi</taxon>
        <taxon>Dikarya</taxon>
        <taxon>Basidiomycota</taxon>
        <taxon>Agaricomycotina</taxon>
        <taxon>Agaricomycetes</taxon>
        <taxon>Russulales</taxon>
        <taxon>Hericiaceae</taxon>
        <taxon>Hericium</taxon>
    </lineage>
</organism>
<dbReference type="GO" id="GO:0046872">
    <property type="term" value="F:metal ion binding"/>
    <property type="evidence" value="ECO:0007669"/>
    <property type="project" value="UniProtKB-KW"/>
</dbReference>
<gene>
    <name evidence="2" type="ORF">EWM64_g8167</name>
</gene>
<feature type="non-terminal residue" evidence="2">
    <location>
        <position position="1"/>
    </location>
</feature>
<dbReference type="SUPFAM" id="SSF63411">
    <property type="entry name" value="LuxS/MPP-like metallohydrolase"/>
    <property type="match status" value="1"/>
</dbReference>
<dbReference type="GO" id="GO:0005739">
    <property type="term" value="C:mitochondrion"/>
    <property type="evidence" value="ECO:0007669"/>
    <property type="project" value="TreeGrafter"/>
</dbReference>
<accession>A0A4Y9ZMI9</accession>
<evidence type="ECO:0000313" key="3">
    <source>
        <dbReference type="Proteomes" id="UP000298061"/>
    </source>
</evidence>
<dbReference type="STRING" id="135208.A0A4Y9ZMI9"/>
<sequence length="199" mass="22701">FLSHMRGVLEAMPDAEFEEQKKGLERKRREEAKNLGEEANRYWTHIDSGYLDFYRRNEDADYIQNIKKADVISLFSEYLDPSSSKRAKLSVHLRSQKPRPKHVSEAAMNAFVAHLAEAGVPVDDVKWREELEGEPAVSDFTKYWTGVLAERAAENVNELLDAVDGLVQRFPATLDAEGTLRADVKLVEDLKAFKQDFNS</sequence>
<evidence type="ECO:0000313" key="2">
    <source>
        <dbReference type="EMBL" id="TFY75845.1"/>
    </source>
</evidence>
<dbReference type="GO" id="GO:0043171">
    <property type="term" value="P:peptide catabolic process"/>
    <property type="evidence" value="ECO:0007669"/>
    <property type="project" value="TreeGrafter"/>
</dbReference>
<reference evidence="2 3" key="1">
    <citation type="submission" date="2019-02" db="EMBL/GenBank/DDBJ databases">
        <title>Genome sequencing of the rare red list fungi Hericium alpestre (H. flagellum).</title>
        <authorList>
            <person name="Buettner E."/>
            <person name="Kellner H."/>
        </authorList>
    </citation>
    <scope>NUCLEOTIDE SEQUENCE [LARGE SCALE GENOMIC DNA]</scope>
    <source>
        <strain evidence="2 3">DSM 108284</strain>
    </source>
</reference>
<keyword evidence="1" id="KW-0479">Metal-binding</keyword>
<name>A0A4Y9ZMI9_9AGAM</name>
<dbReference type="PANTHER" id="PTHR43690">
    <property type="entry name" value="NARDILYSIN"/>
    <property type="match status" value="1"/>
</dbReference>
<comment type="caution">
    <text evidence="2">The sequence shown here is derived from an EMBL/GenBank/DDBJ whole genome shotgun (WGS) entry which is preliminary data.</text>
</comment>